<evidence type="ECO:0000256" key="1">
    <source>
        <dbReference type="SAM" id="MobiDB-lite"/>
    </source>
</evidence>
<comment type="caution">
    <text evidence="2">The sequence shown here is derived from an EMBL/GenBank/DDBJ whole genome shotgun (WGS) entry which is preliminary data.</text>
</comment>
<sequence length="234" mass="24563">MYFACKTAPNSTPIIPQPAASPVDAAMPALASRQPFLSILSAILRNILKISAYYTAIRNTDLRTQHKSLKSSKGYIVAINRNPKRRAAGIASTKIVIASASIAATLGGWAAIGAMDTSNGANGVQAGALAQAPAQQQESQQDTLPNTGTPFGRHNRRGGERLPLPAPEGGESGGLGGTAPQTLPQDGFPGSDDQQGLPGTDDQPTQPQQQQLPQAQPQQPQQQTTPRVRTRSSR</sequence>
<evidence type="ECO:0000313" key="2">
    <source>
        <dbReference type="EMBL" id="KPV52731.1"/>
    </source>
</evidence>
<evidence type="ECO:0000313" key="3">
    <source>
        <dbReference type="Proteomes" id="UP000050509"/>
    </source>
</evidence>
<dbReference type="EMBL" id="LJCR01000449">
    <property type="protein sequence ID" value="KPV52731.1"/>
    <property type="molecule type" value="Genomic_DNA"/>
</dbReference>
<keyword evidence="3" id="KW-1185">Reference proteome</keyword>
<feature type="compositionally biased region" description="Low complexity" evidence="1">
    <location>
        <begin position="203"/>
        <end position="226"/>
    </location>
</feature>
<organism evidence="2 3">
    <name type="scientific">Kouleothrix aurantiaca</name>
    <dbReference type="NCBI Taxonomy" id="186479"/>
    <lineage>
        <taxon>Bacteria</taxon>
        <taxon>Bacillati</taxon>
        <taxon>Chloroflexota</taxon>
        <taxon>Chloroflexia</taxon>
        <taxon>Chloroflexales</taxon>
        <taxon>Roseiflexineae</taxon>
        <taxon>Roseiflexaceae</taxon>
        <taxon>Kouleothrix</taxon>
    </lineage>
</organism>
<feature type="compositionally biased region" description="Low complexity" evidence="1">
    <location>
        <begin position="128"/>
        <end position="141"/>
    </location>
</feature>
<proteinExistence type="predicted"/>
<dbReference type="AlphaFoldDB" id="A0A0P9F837"/>
<feature type="region of interest" description="Disordered" evidence="1">
    <location>
        <begin position="128"/>
        <end position="234"/>
    </location>
</feature>
<protein>
    <submittedName>
        <fullName evidence="2">Uncharacterized protein</fullName>
    </submittedName>
</protein>
<dbReference type="Proteomes" id="UP000050509">
    <property type="component" value="Unassembled WGS sequence"/>
</dbReference>
<reference evidence="2 3" key="1">
    <citation type="submission" date="2015-09" db="EMBL/GenBank/DDBJ databases">
        <title>Draft genome sequence of Kouleothrix aurantiaca JCM 19913.</title>
        <authorList>
            <person name="Hemp J."/>
        </authorList>
    </citation>
    <scope>NUCLEOTIDE SEQUENCE [LARGE SCALE GENOMIC DNA]</scope>
    <source>
        <strain evidence="2 3">COM-B</strain>
    </source>
</reference>
<name>A0A0P9F837_9CHLR</name>
<gene>
    <name evidence="2" type="ORF">SE17_13740</name>
</gene>
<accession>A0A0P9F837</accession>